<dbReference type="Proteomes" id="UP000250123">
    <property type="component" value="Chromosome SHEWBE"/>
</dbReference>
<dbReference type="EMBL" id="LS483452">
    <property type="protein sequence ID" value="SQH76508.1"/>
    <property type="molecule type" value="Genomic_DNA"/>
</dbReference>
<dbReference type="OrthoDB" id="1357684at2"/>
<evidence type="ECO:0000313" key="3">
    <source>
        <dbReference type="Proteomes" id="UP000250123"/>
    </source>
</evidence>
<dbReference type="Pfam" id="PF12690">
    <property type="entry name" value="BsuPI"/>
    <property type="match status" value="1"/>
</dbReference>
<sequence length="193" mass="20866">MNKLFCVSVGLMAVSACSQEVSQAVTPTQVKPQSVVQVEPARIDASSLKSTESYKLAKDVEKSEGKMDKGLLSGQLQVSLKTGFTVSLIISNNQSFAVPIQYRSGMTADLHLLDPQGNKIWAWSDTMMFTQAIRDVVIPAGKVIPVRFTLPKDVLAQVKGKGYSLVGVFVGHATESSQQAMSDTHLSLDSYLN</sequence>
<feature type="domain" description="Intracellular proteinase inhibitor BsuPI" evidence="1">
    <location>
        <begin position="82"/>
        <end position="172"/>
    </location>
</feature>
<dbReference type="AlphaFoldDB" id="A0A330M371"/>
<gene>
    <name evidence="2" type="ORF">SHEWBE_2545</name>
</gene>
<evidence type="ECO:0000259" key="1">
    <source>
        <dbReference type="Pfam" id="PF12690"/>
    </source>
</evidence>
<accession>A0A330M371</accession>
<proteinExistence type="predicted"/>
<dbReference type="KEGG" id="sbk:SHEWBE_2545"/>
<protein>
    <submittedName>
        <fullName evidence="2">Intracellular proteinase inhibitor domain protein</fullName>
    </submittedName>
</protein>
<evidence type="ECO:0000313" key="2">
    <source>
        <dbReference type="EMBL" id="SQH76508.1"/>
    </source>
</evidence>
<dbReference type="InterPro" id="IPR020481">
    <property type="entry name" value="Intracell_prot_inh_BsuPI"/>
</dbReference>
<name>A0A330M371_9GAMM</name>
<dbReference type="InterPro" id="IPR038144">
    <property type="entry name" value="IPI"/>
</dbReference>
<dbReference type="RefSeq" id="WP_112352675.1">
    <property type="nucleotide sequence ID" value="NZ_LS483452.1"/>
</dbReference>
<reference evidence="3" key="1">
    <citation type="submission" date="2018-06" db="EMBL/GenBank/DDBJ databases">
        <authorList>
            <person name="Cea G.-C."/>
            <person name="William W."/>
        </authorList>
    </citation>
    <scope>NUCLEOTIDE SEQUENCE [LARGE SCALE GENOMIC DNA]</scope>
    <source>
        <strain evidence="3">DB21MT-2</strain>
    </source>
</reference>
<dbReference type="Gene3D" id="2.60.40.2360">
    <property type="entry name" value="Intracellular proteinase inhibitor BsuPI"/>
    <property type="match status" value="1"/>
</dbReference>
<organism evidence="2 3">
    <name type="scientific">Shewanella benthica</name>
    <dbReference type="NCBI Taxonomy" id="43661"/>
    <lineage>
        <taxon>Bacteria</taxon>
        <taxon>Pseudomonadati</taxon>
        <taxon>Pseudomonadota</taxon>
        <taxon>Gammaproteobacteria</taxon>
        <taxon>Alteromonadales</taxon>
        <taxon>Shewanellaceae</taxon>
        <taxon>Shewanella</taxon>
    </lineage>
</organism>
<dbReference type="PROSITE" id="PS51257">
    <property type="entry name" value="PROKAR_LIPOPROTEIN"/>
    <property type="match status" value="1"/>
</dbReference>